<reference evidence="2 3" key="1">
    <citation type="submission" date="2013-11" db="EMBL/GenBank/DDBJ databases">
        <title>Genome sequencing of Stegodyphus mimosarum.</title>
        <authorList>
            <person name="Bechsgaard J."/>
        </authorList>
    </citation>
    <scope>NUCLEOTIDE SEQUENCE [LARGE SCALE GENOMIC DNA]</scope>
</reference>
<accession>A0A087TJY0</accession>
<protein>
    <submittedName>
        <fullName evidence="2">Uncharacterized protein</fullName>
    </submittedName>
</protein>
<dbReference type="Proteomes" id="UP000054359">
    <property type="component" value="Unassembled WGS sequence"/>
</dbReference>
<keyword evidence="3" id="KW-1185">Reference proteome</keyword>
<dbReference type="EMBL" id="KK115562">
    <property type="protein sequence ID" value="KFM65419.1"/>
    <property type="molecule type" value="Genomic_DNA"/>
</dbReference>
<dbReference type="OrthoDB" id="6421734at2759"/>
<organism evidence="2 3">
    <name type="scientific">Stegodyphus mimosarum</name>
    <name type="common">African social velvet spider</name>
    <dbReference type="NCBI Taxonomy" id="407821"/>
    <lineage>
        <taxon>Eukaryota</taxon>
        <taxon>Metazoa</taxon>
        <taxon>Ecdysozoa</taxon>
        <taxon>Arthropoda</taxon>
        <taxon>Chelicerata</taxon>
        <taxon>Arachnida</taxon>
        <taxon>Araneae</taxon>
        <taxon>Araneomorphae</taxon>
        <taxon>Entelegynae</taxon>
        <taxon>Eresoidea</taxon>
        <taxon>Eresidae</taxon>
        <taxon>Stegodyphus</taxon>
    </lineage>
</organism>
<evidence type="ECO:0000313" key="2">
    <source>
        <dbReference type="EMBL" id="KFM65419.1"/>
    </source>
</evidence>
<feature type="non-terminal residue" evidence="2">
    <location>
        <position position="69"/>
    </location>
</feature>
<dbReference type="AlphaFoldDB" id="A0A087TJY0"/>
<keyword evidence="1" id="KW-0472">Membrane</keyword>
<gene>
    <name evidence="2" type="ORF">X975_06571</name>
</gene>
<feature type="transmembrane region" description="Helical" evidence="1">
    <location>
        <begin position="46"/>
        <end position="66"/>
    </location>
</feature>
<proteinExistence type="predicted"/>
<evidence type="ECO:0000256" key="1">
    <source>
        <dbReference type="SAM" id="Phobius"/>
    </source>
</evidence>
<keyword evidence="1" id="KW-0812">Transmembrane</keyword>
<keyword evidence="1" id="KW-1133">Transmembrane helix</keyword>
<sequence>MFLYVERPADDPDISEKELQYILKNQENDTSSRPPSTPWKSLLTSIPTYALTIALFGQYWMAFYFLSVH</sequence>
<evidence type="ECO:0000313" key="3">
    <source>
        <dbReference type="Proteomes" id="UP000054359"/>
    </source>
</evidence>
<name>A0A087TJY0_STEMI</name>